<accession>A0A3L8S291</accession>
<feature type="compositionally biased region" description="Low complexity" evidence="1">
    <location>
        <begin position="102"/>
        <end position="111"/>
    </location>
</feature>
<dbReference type="Proteomes" id="UP000276834">
    <property type="component" value="Unassembled WGS sequence"/>
</dbReference>
<dbReference type="AlphaFoldDB" id="A0A3L8S291"/>
<feature type="region of interest" description="Disordered" evidence="1">
    <location>
        <begin position="102"/>
        <end position="125"/>
    </location>
</feature>
<protein>
    <submittedName>
        <fullName evidence="2">Uncharacterized protein</fullName>
    </submittedName>
</protein>
<dbReference type="Gene3D" id="2.170.270.10">
    <property type="entry name" value="SET domain"/>
    <property type="match status" value="1"/>
</dbReference>
<comment type="caution">
    <text evidence="2">The sequence shown here is derived from an EMBL/GenBank/DDBJ whole genome shotgun (WGS) entry which is preliminary data.</text>
</comment>
<name>A0A3L8S291_CHLGU</name>
<evidence type="ECO:0000313" key="2">
    <source>
        <dbReference type="EMBL" id="RLV95086.1"/>
    </source>
</evidence>
<evidence type="ECO:0000313" key="3">
    <source>
        <dbReference type="Proteomes" id="UP000276834"/>
    </source>
</evidence>
<keyword evidence="3" id="KW-1185">Reference proteome</keyword>
<dbReference type="InterPro" id="IPR046341">
    <property type="entry name" value="SET_dom_sf"/>
</dbReference>
<sequence length="125" mass="13753">MWDLSAKGSRRELEKEGLVVGMRPENVCWDQCRGLELSWWFWQIPDALGTEKFCGDAGQGGAGNWLKYIRVSCSCDEQNLAVCHTNEQVTPGAAGLPWHPARPGGSARAAGQWQHPEGWISPGMS</sequence>
<proteinExistence type="predicted"/>
<organism evidence="2 3">
    <name type="scientific">Chloebia gouldiae</name>
    <name type="common">Gouldian finch</name>
    <name type="synonym">Erythrura gouldiae</name>
    <dbReference type="NCBI Taxonomy" id="44316"/>
    <lineage>
        <taxon>Eukaryota</taxon>
        <taxon>Metazoa</taxon>
        <taxon>Chordata</taxon>
        <taxon>Craniata</taxon>
        <taxon>Vertebrata</taxon>
        <taxon>Euteleostomi</taxon>
        <taxon>Archelosauria</taxon>
        <taxon>Archosauria</taxon>
        <taxon>Dinosauria</taxon>
        <taxon>Saurischia</taxon>
        <taxon>Theropoda</taxon>
        <taxon>Coelurosauria</taxon>
        <taxon>Aves</taxon>
        <taxon>Neognathae</taxon>
        <taxon>Neoaves</taxon>
        <taxon>Telluraves</taxon>
        <taxon>Australaves</taxon>
        <taxon>Passeriformes</taxon>
        <taxon>Passeroidea</taxon>
        <taxon>Passeridae</taxon>
        <taxon>Chloebia</taxon>
    </lineage>
</organism>
<evidence type="ECO:0000256" key="1">
    <source>
        <dbReference type="SAM" id="MobiDB-lite"/>
    </source>
</evidence>
<gene>
    <name evidence="2" type="ORF">DV515_00012957</name>
</gene>
<dbReference type="EMBL" id="QUSF01000079">
    <property type="protein sequence ID" value="RLV95086.1"/>
    <property type="molecule type" value="Genomic_DNA"/>
</dbReference>
<reference evidence="2 3" key="1">
    <citation type="journal article" date="2018" name="Proc. R. Soc. B">
        <title>A non-coding region near Follistatin controls head colour polymorphism in the Gouldian finch.</title>
        <authorList>
            <person name="Toomey M.B."/>
            <person name="Marques C.I."/>
            <person name="Andrade P."/>
            <person name="Araujo P.M."/>
            <person name="Sabatino S."/>
            <person name="Gazda M.A."/>
            <person name="Afonso S."/>
            <person name="Lopes R.J."/>
            <person name="Corbo J.C."/>
            <person name="Carneiro M."/>
        </authorList>
    </citation>
    <scope>NUCLEOTIDE SEQUENCE [LARGE SCALE GENOMIC DNA]</scope>
    <source>
        <strain evidence="2">Red01</strain>
        <tissue evidence="2">Muscle</tissue>
    </source>
</reference>
<dbReference type="OrthoDB" id="6414306at2759"/>